<comment type="similarity">
    <text evidence="8">Belongs to the TRAP transporter small permease family.</text>
</comment>
<protein>
    <submittedName>
        <fullName evidence="11">Tripartite ATP-independent periplasmic transporter DctQ component</fullName>
    </submittedName>
</protein>
<feature type="transmembrane region" description="Helical" evidence="9">
    <location>
        <begin position="90"/>
        <end position="113"/>
    </location>
</feature>
<name>A0A081BZ55_VECG1</name>
<evidence type="ECO:0000256" key="7">
    <source>
        <dbReference type="ARBA" id="ARBA00023136"/>
    </source>
</evidence>
<accession>A0A081BZ55</accession>
<evidence type="ECO:0000256" key="5">
    <source>
        <dbReference type="ARBA" id="ARBA00022692"/>
    </source>
</evidence>
<keyword evidence="6 9" id="KW-1133">Transmembrane helix</keyword>
<dbReference type="eggNOG" id="COG3090">
    <property type="taxonomic scope" value="Bacteria"/>
</dbReference>
<evidence type="ECO:0000256" key="1">
    <source>
        <dbReference type="ARBA" id="ARBA00004429"/>
    </source>
</evidence>
<keyword evidence="4" id="KW-0997">Cell inner membrane</keyword>
<keyword evidence="2" id="KW-0813">Transport</keyword>
<evidence type="ECO:0000256" key="9">
    <source>
        <dbReference type="SAM" id="Phobius"/>
    </source>
</evidence>
<dbReference type="GO" id="GO:0022857">
    <property type="term" value="F:transmembrane transporter activity"/>
    <property type="evidence" value="ECO:0007669"/>
    <property type="project" value="TreeGrafter"/>
</dbReference>
<reference evidence="11" key="1">
    <citation type="journal article" date="2015" name="PeerJ">
        <title>First genomic representation of candidate bacterial phylum KSB3 points to enhanced environmental sensing as a trigger of wastewater bulking.</title>
        <authorList>
            <person name="Sekiguchi Y."/>
            <person name="Ohashi A."/>
            <person name="Parks D.H."/>
            <person name="Yamauchi T."/>
            <person name="Tyson G.W."/>
            <person name="Hugenholtz P."/>
        </authorList>
    </citation>
    <scope>NUCLEOTIDE SEQUENCE [LARGE SCALE GENOMIC DNA]</scope>
</reference>
<dbReference type="STRING" id="1499967.U27_04577"/>
<evidence type="ECO:0000313" key="12">
    <source>
        <dbReference type="Proteomes" id="UP000030661"/>
    </source>
</evidence>
<keyword evidence="12" id="KW-1185">Reference proteome</keyword>
<feature type="transmembrane region" description="Helical" evidence="9">
    <location>
        <begin position="21"/>
        <end position="41"/>
    </location>
</feature>
<dbReference type="PANTHER" id="PTHR35011">
    <property type="entry name" value="2,3-DIKETO-L-GULONATE TRAP TRANSPORTER SMALL PERMEASE PROTEIN YIAM"/>
    <property type="match status" value="1"/>
</dbReference>
<dbReference type="HOGENOM" id="CLU_086356_9_4_0"/>
<evidence type="ECO:0000256" key="4">
    <source>
        <dbReference type="ARBA" id="ARBA00022519"/>
    </source>
</evidence>
<dbReference type="Proteomes" id="UP000030661">
    <property type="component" value="Unassembled WGS sequence"/>
</dbReference>
<sequence>MDKIMQLLKTASDRVDRIAMWMSILYAFLVTVIVLGSVFLRMAGRAPSWSEEFARWLLIGIAFVSSSIALKRGGHIGITVLVKSIPYTPLVKLIIQISNILVLIFLLYVLWFGIDAAIKAVDQTGDIIPVSVIYVKLQIPLGVLMMIVHVLYYIAGVFTSDDPKKFLLSQ</sequence>
<dbReference type="InterPro" id="IPR055348">
    <property type="entry name" value="DctQ"/>
</dbReference>
<feature type="transmembrane region" description="Helical" evidence="9">
    <location>
        <begin position="53"/>
        <end position="70"/>
    </location>
</feature>
<dbReference type="AlphaFoldDB" id="A0A081BZ55"/>
<dbReference type="GO" id="GO:0005886">
    <property type="term" value="C:plasma membrane"/>
    <property type="evidence" value="ECO:0007669"/>
    <property type="project" value="UniProtKB-SubCell"/>
</dbReference>
<organism evidence="11">
    <name type="scientific">Vecturithrix granuli</name>
    <dbReference type="NCBI Taxonomy" id="1499967"/>
    <lineage>
        <taxon>Bacteria</taxon>
        <taxon>Candidatus Moduliflexota</taxon>
        <taxon>Candidatus Vecturitrichia</taxon>
        <taxon>Candidatus Vecturitrichales</taxon>
        <taxon>Candidatus Vecturitrichaceae</taxon>
        <taxon>Candidatus Vecturithrix</taxon>
    </lineage>
</organism>
<keyword evidence="3" id="KW-1003">Cell membrane</keyword>
<proteinExistence type="inferred from homology"/>
<evidence type="ECO:0000256" key="2">
    <source>
        <dbReference type="ARBA" id="ARBA00022448"/>
    </source>
</evidence>
<feature type="transmembrane region" description="Helical" evidence="9">
    <location>
        <begin position="133"/>
        <end position="155"/>
    </location>
</feature>
<evidence type="ECO:0000313" key="11">
    <source>
        <dbReference type="EMBL" id="GAK57610.1"/>
    </source>
</evidence>
<comment type="subcellular location">
    <subcellularLocation>
        <location evidence="1">Cell inner membrane</location>
        <topology evidence="1">Multi-pass membrane protein</topology>
    </subcellularLocation>
</comment>
<keyword evidence="7 9" id="KW-0472">Membrane</keyword>
<evidence type="ECO:0000256" key="6">
    <source>
        <dbReference type="ARBA" id="ARBA00022989"/>
    </source>
</evidence>
<dbReference type="InterPro" id="IPR007387">
    <property type="entry name" value="TRAP_DctQ"/>
</dbReference>
<keyword evidence="5 9" id="KW-0812">Transmembrane</keyword>
<feature type="domain" description="Tripartite ATP-independent periplasmic transporters DctQ component" evidence="10">
    <location>
        <begin position="31"/>
        <end position="157"/>
    </location>
</feature>
<dbReference type="GO" id="GO:0015740">
    <property type="term" value="P:C4-dicarboxylate transport"/>
    <property type="evidence" value="ECO:0007669"/>
    <property type="project" value="TreeGrafter"/>
</dbReference>
<dbReference type="EMBL" id="DF820466">
    <property type="protein sequence ID" value="GAK57610.1"/>
    <property type="molecule type" value="Genomic_DNA"/>
</dbReference>
<dbReference type="Pfam" id="PF04290">
    <property type="entry name" value="DctQ"/>
    <property type="match status" value="1"/>
</dbReference>
<gene>
    <name evidence="11" type="ORF">U27_04577</name>
</gene>
<evidence type="ECO:0000256" key="3">
    <source>
        <dbReference type="ARBA" id="ARBA00022475"/>
    </source>
</evidence>
<dbReference type="PANTHER" id="PTHR35011:SF11">
    <property type="entry name" value="TRAP TRANSPORTER SMALL PERMEASE PROTEIN"/>
    <property type="match status" value="1"/>
</dbReference>
<evidence type="ECO:0000259" key="10">
    <source>
        <dbReference type="Pfam" id="PF04290"/>
    </source>
</evidence>
<evidence type="ECO:0000256" key="8">
    <source>
        <dbReference type="ARBA" id="ARBA00038436"/>
    </source>
</evidence>